<comment type="caution">
    <text evidence="3">The sequence shown here is derived from an EMBL/GenBank/DDBJ whole genome shotgun (WGS) entry which is preliminary data.</text>
</comment>
<keyword evidence="2" id="KW-0472">Membrane</keyword>
<dbReference type="PANTHER" id="PTHR34280:SF2">
    <property type="entry name" value="OS01G0920100 PROTEIN"/>
    <property type="match status" value="1"/>
</dbReference>
<evidence type="ECO:0000313" key="3">
    <source>
        <dbReference type="EMBL" id="KAH7577209.1"/>
    </source>
</evidence>
<name>A0ABQ8ILJ2_9ROSI</name>
<organism evidence="3 4">
    <name type="scientific">Xanthoceras sorbifolium</name>
    <dbReference type="NCBI Taxonomy" id="99658"/>
    <lineage>
        <taxon>Eukaryota</taxon>
        <taxon>Viridiplantae</taxon>
        <taxon>Streptophyta</taxon>
        <taxon>Embryophyta</taxon>
        <taxon>Tracheophyta</taxon>
        <taxon>Spermatophyta</taxon>
        <taxon>Magnoliopsida</taxon>
        <taxon>eudicotyledons</taxon>
        <taxon>Gunneridae</taxon>
        <taxon>Pentapetalae</taxon>
        <taxon>rosids</taxon>
        <taxon>malvids</taxon>
        <taxon>Sapindales</taxon>
        <taxon>Sapindaceae</taxon>
        <taxon>Xanthoceroideae</taxon>
        <taxon>Xanthoceras</taxon>
    </lineage>
</organism>
<dbReference type="InterPro" id="IPR038947">
    <property type="entry name" value="At3g27210-like"/>
</dbReference>
<feature type="transmembrane region" description="Helical" evidence="2">
    <location>
        <begin position="21"/>
        <end position="44"/>
    </location>
</feature>
<gene>
    <name evidence="3" type="ORF">JRO89_XS01G0221600</name>
</gene>
<evidence type="ECO:0000313" key="4">
    <source>
        <dbReference type="Proteomes" id="UP000827721"/>
    </source>
</evidence>
<keyword evidence="4" id="KW-1185">Reference proteome</keyword>
<keyword evidence="2" id="KW-1133">Transmembrane helix</keyword>
<feature type="compositionally biased region" description="Polar residues" evidence="1">
    <location>
        <begin position="255"/>
        <end position="273"/>
    </location>
</feature>
<sequence length="314" mass="35151">MATLRSTAGQRRLLRTLIDNCFWEYCLSLQTVFVYVGTLVYGQFLVKLYGYRKRNSEELEVKNYVVNIGDIRTALVANHLLMGLFEHVVLSITVDFTNLTMAIIGVMKKILMKFGHRSKEETFFDSRAWLDSDCEDDFFSVRGDFTPSRGNTPVHQSFPAGTSTHGNTLVHQSFPSGTPQANKTLMEDITPGSIPEPPPTRKKMKLSELFRQSTQEDPEDQQVDEQHTVGSQNTANGKVEVKTTILDVLPSENGTPYISGTNSMASSERTANGDSLMDKEKKPMRSVHCCLPSLVSRNFNERKKKMSPALAVNG</sequence>
<proteinExistence type="predicted"/>
<protein>
    <submittedName>
        <fullName evidence="3">Uncharacterized protein</fullName>
    </submittedName>
</protein>
<dbReference type="EMBL" id="JAFEMO010000001">
    <property type="protein sequence ID" value="KAH7577209.1"/>
    <property type="molecule type" value="Genomic_DNA"/>
</dbReference>
<feature type="region of interest" description="Disordered" evidence="1">
    <location>
        <begin position="255"/>
        <end position="284"/>
    </location>
</feature>
<dbReference type="Proteomes" id="UP000827721">
    <property type="component" value="Unassembled WGS sequence"/>
</dbReference>
<feature type="compositionally biased region" description="Polar residues" evidence="1">
    <location>
        <begin position="173"/>
        <end position="183"/>
    </location>
</feature>
<feature type="transmembrane region" description="Helical" evidence="2">
    <location>
        <begin position="88"/>
        <end position="107"/>
    </location>
</feature>
<dbReference type="PANTHER" id="PTHR34280">
    <property type="entry name" value="OS01G0920100 PROTEIN"/>
    <property type="match status" value="1"/>
</dbReference>
<keyword evidence="2" id="KW-0812">Transmembrane</keyword>
<evidence type="ECO:0000256" key="1">
    <source>
        <dbReference type="SAM" id="MobiDB-lite"/>
    </source>
</evidence>
<evidence type="ECO:0000256" key="2">
    <source>
        <dbReference type="SAM" id="Phobius"/>
    </source>
</evidence>
<feature type="region of interest" description="Disordered" evidence="1">
    <location>
        <begin position="173"/>
        <end position="235"/>
    </location>
</feature>
<reference evidence="3 4" key="1">
    <citation type="submission" date="2021-02" db="EMBL/GenBank/DDBJ databases">
        <title>Plant Genome Project.</title>
        <authorList>
            <person name="Zhang R.-G."/>
        </authorList>
    </citation>
    <scope>NUCLEOTIDE SEQUENCE [LARGE SCALE GENOMIC DNA]</scope>
    <source>
        <tissue evidence="3">Leaves</tissue>
    </source>
</reference>
<accession>A0ABQ8ILJ2</accession>